<gene>
    <name evidence="3" type="ORF">D9Q98_000820</name>
</gene>
<feature type="signal peptide" evidence="1">
    <location>
        <begin position="1"/>
        <end position="23"/>
    </location>
</feature>
<name>A0A9D4TZ13_CHLVU</name>
<evidence type="ECO:0000259" key="2">
    <source>
        <dbReference type="PROSITE" id="PS50842"/>
    </source>
</evidence>
<dbReference type="Proteomes" id="UP001055712">
    <property type="component" value="Unassembled WGS sequence"/>
</dbReference>
<dbReference type="PROSITE" id="PS50842">
    <property type="entry name" value="EXPANSIN_EG45"/>
    <property type="match status" value="1"/>
</dbReference>
<comment type="caution">
    <text evidence="3">The sequence shown here is derived from an EMBL/GenBank/DDBJ whole genome shotgun (WGS) entry which is preliminary data.</text>
</comment>
<keyword evidence="4" id="KW-1185">Reference proteome</keyword>
<dbReference type="PANTHER" id="PTHR31867">
    <property type="entry name" value="EXPANSIN-A15"/>
    <property type="match status" value="1"/>
</dbReference>
<feature type="chain" id="PRO_5038351299" description="Expansin-like EG45 domain-containing protein" evidence="1">
    <location>
        <begin position="24"/>
        <end position="370"/>
    </location>
</feature>
<dbReference type="CDD" id="cd22271">
    <property type="entry name" value="DPBB_EXP_N-like"/>
    <property type="match status" value="1"/>
</dbReference>
<dbReference type="OrthoDB" id="5823761at2759"/>
<dbReference type="EMBL" id="SIDB01000001">
    <property type="protein sequence ID" value="KAI3438388.1"/>
    <property type="molecule type" value="Genomic_DNA"/>
</dbReference>
<dbReference type="Pfam" id="PF03330">
    <property type="entry name" value="DPBB_1"/>
    <property type="match status" value="1"/>
</dbReference>
<feature type="domain" description="Expansin-like EG45" evidence="2">
    <location>
        <begin position="52"/>
        <end position="177"/>
    </location>
</feature>
<proteinExistence type="predicted"/>
<accession>A0A9D4TZ13</accession>
<dbReference type="InterPro" id="IPR002963">
    <property type="entry name" value="Expansin"/>
</dbReference>
<dbReference type="Gene3D" id="2.60.120.430">
    <property type="entry name" value="Galactose-binding lectin"/>
    <property type="match status" value="1"/>
</dbReference>
<organism evidence="3 4">
    <name type="scientific">Chlorella vulgaris</name>
    <name type="common">Green alga</name>
    <dbReference type="NCBI Taxonomy" id="3077"/>
    <lineage>
        <taxon>Eukaryota</taxon>
        <taxon>Viridiplantae</taxon>
        <taxon>Chlorophyta</taxon>
        <taxon>core chlorophytes</taxon>
        <taxon>Trebouxiophyceae</taxon>
        <taxon>Chlorellales</taxon>
        <taxon>Chlorellaceae</taxon>
        <taxon>Chlorella clade</taxon>
        <taxon>Chlorella</taxon>
    </lineage>
</organism>
<evidence type="ECO:0000313" key="4">
    <source>
        <dbReference type="Proteomes" id="UP001055712"/>
    </source>
</evidence>
<dbReference type="AlphaFoldDB" id="A0A9D4TZ13"/>
<sequence length="370" mass="39496">MQRVAATLALLLAATVCLRSASGRLLAQDAPDTESHPWQTNGRATWYEHPYTGSCGYGRLDPYEFGADAVAAMPDASPQFPGSCGRCYEVRCRGIQARSADGSVNLDRSNACYDTVSRIVVKVVDTCPCVGNEKWCCGDSGLQHFDLAAGAFARLAPQGQGIIGLDWRPVPCEAASTNGTASPAAWEALDEATVKGAGTDVFVDGTIGLGWTKTIYGDDLQAMYSYAPSLTTFPDGDVALCTTVAQYGGFDFHTDDPDCTVFDGAQAVEFWVRSAGGIPDGIIFRLGDIMKGGCAKEFDLKSHATQDVEDGWARLLFPTADFECNQAVLLSDVNRLQFENRSPGKRSICVKDVRIISQGATPSVAAAGRR</sequence>
<dbReference type="SUPFAM" id="SSF50685">
    <property type="entry name" value="Barwin-like endoglucanases"/>
    <property type="match status" value="1"/>
</dbReference>
<reference evidence="3" key="1">
    <citation type="journal article" date="2019" name="Plant J.">
        <title>Chlorella vulgaris genome assembly and annotation reveals the molecular basis for metabolic acclimation to high light conditions.</title>
        <authorList>
            <person name="Cecchin M."/>
            <person name="Marcolungo L."/>
            <person name="Rossato M."/>
            <person name="Girolomoni L."/>
            <person name="Cosentino E."/>
            <person name="Cuine S."/>
            <person name="Li-Beisson Y."/>
            <person name="Delledonne M."/>
            <person name="Ballottari M."/>
        </authorList>
    </citation>
    <scope>NUCLEOTIDE SEQUENCE</scope>
    <source>
        <strain evidence="3">211/11P</strain>
    </source>
</reference>
<keyword evidence="1" id="KW-0732">Signal</keyword>
<dbReference type="Gene3D" id="2.40.40.10">
    <property type="entry name" value="RlpA-like domain"/>
    <property type="match status" value="1"/>
</dbReference>
<dbReference type="InterPro" id="IPR007112">
    <property type="entry name" value="Expansin/allergen_DPBB_dom"/>
</dbReference>
<evidence type="ECO:0000256" key="1">
    <source>
        <dbReference type="SAM" id="SignalP"/>
    </source>
</evidence>
<dbReference type="InterPro" id="IPR036908">
    <property type="entry name" value="RlpA-like_sf"/>
</dbReference>
<evidence type="ECO:0000313" key="3">
    <source>
        <dbReference type="EMBL" id="KAI3438388.1"/>
    </source>
</evidence>
<reference evidence="3" key="2">
    <citation type="submission" date="2020-11" db="EMBL/GenBank/DDBJ databases">
        <authorList>
            <person name="Cecchin M."/>
            <person name="Marcolungo L."/>
            <person name="Rossato M."/>
            <person name="Girolomoni L."/>
            <person name="Cosentino E."/>
            <person name="Cuine S."/>
            <person name="Li-Beisson Y."/>
            <person name="Delledonne M."/>
            <person name="Ballottari M."/>
        </authorList>
    </citation>
    <scope>NUCLEOTIDE SEQUENCE</scope>
    <source>
        <strain evidence="3">211/11P</strain>
        <tissue evidence="3">Whole cell</tissue>
    </source>
</reference>
<dbReference type="GO" id="GO:0009664">
    <property type="term" value="P:plant-type cell wall organization"/>
    <property type="evidence" value="ECO:0007669"/>
    <property type="project" value="InterPro"/>
</dbReference>
<dbReference type="InterPro" id="IPR009009">
    <property type="entry name" value="RlpA-like_DPBB"/>
</dbReference>
<protein>
    <recommendedName>
        <fullName evidence="2">Expansin-like EG45 domain-containing protein</fullName>
    </recommendedName>
</protein>